<dbReference type="Pfam" id="PF16871">
    <property type="entry name" value="DUF5077"/>
    <property type="match status" value="1"/>
</dbReference>
<dbReference type="Pfam" id="PF11958">
    <property type="entry name" value="DUF3472"/>
    <property type="match status" value="1"/>
</dbReference>
<keyword evidence="3" id="KW-1185">Reference proteome</keyword>
<reference evidence="2 3" key="1">
    <citation type="journal article" date="2016" name="Int. J. Syst. Evol. Microbiol.">
        <title>Panacibacter ginsenosidivorans gen. nov., sp. nov., with ginsenoside converting activity isolated from soil of a ginseng field.</title>
        <authorList>
            <person name="Siddiqi M.Z."/>
            <person name="Muhammad Shafi S."/>
            <person name="Choi K.D."/>
            <person name="Im W.T."/>
        </authorList>
    </citation>
    <scope>NUCLEOTIDE SEQUENCE [LARGE SCALE GENOMIC DNA]</scope>
    <source>
        <strain evidence="2 3">Gsoil1550</strain>
    </source>
</reference>
<sequence length="425" mass="47543">MKFIPLLFFISTALCAKTKSITNISRNNVVTLFNNGYVTPVADVSDSVVIDETGLHKWSSEKQVIKTYALFTTKGKVNISINARSPVGNSIISVSIGNKKTEVSIPKSADFKNISIGMFDINETGYVHIDMQGVKKSGVYFPDVASFVLSGDATEGLKYNKSEYRGAASTHLRYKIQEGDEVEWFYNEIKVPAGYDNLNAYYMVNGFNGGYFGIQVNSPTERRILFAVWSNYNTDNPTEIPSEYAVKLLKNGSNDILSEPFGGEGSGGHSYLKFNWKTETVYKFLVHAEVSGADKTIYTGYYFAPENNEWRMIASWEKPKTGGKLLSGLYSFVENFSDNGNDAFKAYYGNQWIKTKQQQWKELTQCTLTTTASEEKHQRYDWGGGSEDGWFYMFSGGFNQVGVSKSKDVFTRPAKGIAPEIDKLP</sequence>
<proteinExistence type="predicted"/>
<gene>
    <name evidence="2" type="ORF">FRZ67_15420</name>
</gene>
<dbReference type="InterPro" id="IPR021862">
    <property type="entry name" value="DUF3472"/>
</dbReference>
<dbReference type="InterPro" id="IPR031712">
    <property type="entry name" value="DUF5077"/>
</dbReference>
<accession>A0A5B8VEC5</accession>
<dbReference type="AlphaFoldDB" id="A0A5B8VEC5"/>
<evidence type="ECO:0000259" key="1">
    <source>
        <dbReference type="Pfam" id="PF16871"/>
    </source>
</evidence>
<dbReference type="RefSeq" id="WP_147190842.1">
    <property type="nucleotide sequence ID" value="NZ_CP042435.1"/>
</dbReference>
<organism evidence="2 3">
    <name type="scientific">Panacibacter ginsenosidivorans</name>
    <dbReference type="NCBI Taxonomy" id="1813871"/>
    <lineage>
        <taxon>Bacteria</taxon>
        <taxon>Pseudomonadati</taxon>
        <taxon>Bacteroidota</taxon>
        <taxon>Chitinophagia</taxon>
        <taxon>Chitinophagales</taxon>
        <taxon>Chitinophagaceae</taxon>
        <taxon>Panacibacter</taxon>
    </lineage>
</organism>
<dbReference type="KEGG" id="pgin:FRZ67_15420"/>
<evidence type="ECO:0000313" key="3">
    <source>
        <dbReference type="Proteomes" id="UP000321533"/>
    </source>
</evidence>
<protein>
    <submittedName>
        <fullName evidence="2">DUF3472 domain-containing protein</fullName>
    </submittedName>
</protein>
<dbReference type="OrthoDB" id="6014523at2"/>
<name>A0A5B8VEC5_9BACT</name>
<evidence type="ECO:0000313" key="2">
    <source>
        <dbReference type="EMBL" id="QEC68628.1"/>
    </source>
</evidence>
<feature type="domain" description="DUF5077" evidence="1">
    <location>
        <begin position="32"/>
        <end position="154"/>
    </location>
</feature>
<dbReference type="Proteomes" id="UP000321533">
    <property type="component" value="Chromosome"/>
</dbReference>
<dbReference type="EMBL" id="CP042435">
    <property type="protein sequence ID" value="QEC68628.1"/>
    <property type="molecule type" value="Genomic_DNA"/>
</dbReference>